<accession>A0AAW2EH74</accession>
<keyword evidence="3" id="KW-1185">Reference proteome</keyword>
<keyword evidence="1" id="KW-1133">Transmembrane helix</keyword>
<name>A0AAW2EH74_9HYME</name>
<proteinExistence type="predicted"/>
<reference evidence="2 3" key="1">
    <citation type="submission" date="2023-03" db="EMBL/GenBank/DDBJ databases">
        <title>High recombination rates correlate with genetic variation in Cardiocondyla obscurior ants.</title>
        <authorList>
            <person name="Errbii M."/>
        </authorList>
    </citation>
    <scope>NUCLEOTIDE SEQUENCE [LARGE SCALE GENOMIC DNA]</scope>
    <source>
        <strain evidence="2">Alpha-2009</strain>
        <tissue evidence="2">Whole body</tissue>
    </source>
</reference>
<organism evidence="2 3">
    <name type="scientific">Cardiocondyla obscurior</name>
    <dbReference type="NCBI Taxonomy" id="286306"/>
    <lineage>
        <taxon>Eukaryota</taxon>
        <taxon>Metazoa</taxon>
        <taxon>Ecdysozoa</taxon>
        <taxon>Arthropoda</taxon>
        <taxon>Hexapoda</taxon>
        <taxon>Insecta</taxon>
        <taxon>Pterygota</taxon>
        <taxon>Neoptera</taxon>
        <taxon>Endopterygota</taxon>
        <taxon>Hymenoptera</taxon>
        <taxon>Apocrita</taxon>
        <taxon>Aculeata</taxon>
        <taxon>Formicoidea</taxon>
        <taxon>Formicidae</taxon>
        <taxon>Myrmicinae</taxon>
        <taxon>Cardiocondyla</taxon>
    </lineage>
</organism>
<evidence type="ECO:0000313" key="2">
    <source>
        <dbReference type="EMBL" id="KAL0101669.1"/>
    </source>
</evidence>
<gene>
    <name evidence="2" type="ORF">PUN28_019077</name>
</gene>
<dbReference type="Proteomes" id="UP001430953">
    <property type="component" value="Unassembled WGS sequence"/>
</dbReference>
<protein>
    <submittedName>
        <fullName evidence="2">Uncharacterized protein</fullName>
    </submittedName>
</protein>
<keyword evidence="1" id="KW-0812">Transmembrane</keyword>
<dbReference type="EMBL" id="JADYXP020000024">
    <property type="protein sequence ID" value="KAL0101669.1"/>
    <property type="molecule type" value="Genomic_DNA"/>
</dbReference>
<evidence type="ECO:0000313" key="3">
    <source>
        <dbReference type="Proteomes" id="UP001430953"/>
    </source>
</evidence>
<keyword evidence="1" id="KW-0472">Membrane</keyword>
<dbReference type="AlphaFoldDB" id="A0AAW2EH74"/>
<sequence length="118" mass="13917">MCNHVGKLFNLSSLILYETLRATNFYRLRKEEEKKNKKIKNGVPLLVPKDLAKEETFFNELLEFKGHNIFLQTAVRISRAIPRTRDFALIKPFILCVLVFTVYKKKKKKEKKTVLCEI</sequence>
<evidence type="ECO:0000256" key="1">
    <source>
        <dbReference type="SAM" id="Phobius"/>
    </source>
</evidence>
<comment type="caution">
    <text evidence="2">The sequence shown here is derived from an EMBL/GenBank/DDBJ whole genome shotgun (WGS) entry which is preliminary data.</text>
</comment>
<feature type="transmembrane region" description="Helical" evidence="1">
    <location>
        <begin position="87"/>
        <end position="103"/>
    </location>
</feature>